<gene>
    <name evidence="1" type="ORF">CR513_10414</name>
</gene>
<evidence type="ECO:0000313" key="2">
    <source>
        <dbReference type="Proteomes" id="UP000257109"/>
    </source>
</evidence>
<comment type="caution">
    <text evidence="1">The sequence shown here is derived from an EMBL/GenBank/DDBJ whole genome shotgun (WGS) entry which is preliminary data.</text>
</comment>
<dbReference type="Proteomes" id="UP000257109">
    <property type="component" value="Unassembled WGS sequence"/>
</dbReference>
<accession>A0A371HSF0</accession>
<feature type="non-terminal residue" evidence="1">
    <location>
        <position position="1"/>
    </location>
</feature>
<dbReference type="STRING" id="157652.A0A371HSF0"/>
<reference evidence="1" key="1">
    <citation type="submission" date="2018-05" db="EMBL/GenBank/DDBJ databases">
        <title>Draft genome of Mucuna pruriens seed.</title>
        <authorList>
            <person name="Nnadi N.E."/>
            <person name="Vos R."/>
            <person name="Hasami M.H."/>
            <person name="Devisetty U.K."/>
            <person name="Aguiy J.C."/>
        </authorList>
    </citation>
    <scope>NUCLEOTIDE SEQUENCE [LARGE SCALE GENOMIC DNA]</scope>
    <source>
        <strain evidence="1">JCA_2017</strain>
    </source>
</reference>
<protein>
    <submittedName>
        <fullName evidence="1">Uncharacterized protein</fullName>
    </submittedName>
</protein>
<sequence>MDPLSPYLFVFSIERLGHLIFLTVNKTDKKPIKVRKIVSPSPTYFLWMSSSCSGKPFESMSISMTRIFVSKSVSRDKAMEFSSLAKFSLTNDLGSARRTSNISLIKFKLDFNLRGSSLSQSMVAVFPIYTKQTIPLLNSALMMKLGLRLINKLNAFWVQVLHFKYKCMDSLIPIMEQKKNWSKVWKEIVTSFTLNTNQL</sequence>
<proteinExistence type="predicted"/>
<organism evidence="1 2">
    <name type="scientific">Mucuna pruriens</name>
    <name type="common">Velvet bean</name>
    <name type="synonym">Dolichos pruriens</name>
    <dbReference type="NCBI Taxonomy" id="157652"/>
    <lineage>
        <taxon>Eukaryota</taxon>
        <taxon>Viridiplantae</taxon>
        <taxon>Streptophyta</taxon>
        <taxon>Embryophyta</taxon>
        <taxon>Tracheophyta</taxon>
        <taxon>Spermatophyta</taxon>
        <taxon>Magnoliopsida</taxon>
        <taxon>eudicotyledons</taxon>
        <taxon>Gunneridae</taxon>
        <taxon>Pentapetalae</taxon>
        <taxon>rosids</taxon>
        <taxon>fabids</taxon>
        <taxon>Fabales</taxon>
        <taxon>Fabaceae</taxon>
        <taxon>Papilionoideae</taxon>
        <taxon>50 kb inversion clade</taxon>
        <taxon>NPAAA clade</taxon>
        <taxon>indigoferoid/millettioid clade</taxon>
        <taxon>Phaseoleae</taxon>
        <taxon>Mucuna</taxon>
    </lineage>
</organism>
<dbReference type="AlphaFoldDB" id="A0A371HSF0"/>
<keyword evidence="2" id="KW-1185">Reference proteome</keyword>
<evidence type="ECO:0000313" key="1">
    <source>
        <dbReference type="EMBL" id="RDY05716.1"/>
    </source>
</evidence>
<dbReference type="EMBL" id="QJKJ01001824">
    <property type="protein sequence ID" value="RDY05716.1"/>
    <property type="molecule type" value="Genomic_DNA"/>
</dbReference>
<name>A0A371HSF0_MUCPR</name>